<protein>
    <submittedName>
        <fullName evidence="2">Uncharacterized protein</fullName>
    </submittedName>
</protein>
<dbReference type="EMBL" id="CADEPI010000465">
    <property type="protein sequence ID" value="CAB3386235.1"/>
    <property type="molecule type" value="Genomic_DNA"/>
</dbReference>
<sequence>MENQPSSTKSSTQNEETDLHGEPNLVTTDQARVGHQSDDLHNLPSDQSSVYAMPSASHHQMIPQIAPGAGNYLVQSNPMLGLHSHSFTSTVDPSLPPAVPFYSSNAPQQPISGPNFMGIFPPILGTEYFAHQPTGSGMALPPAASWPGTQPGFGLEIFQPFNHPLPPHQGTEIFHQGGTGSYLQQMGNPLLQIAPRFQGSHILNALWRGSESQIGQQGGIYPGLYADFTHSPAAQDNIIMMPNTPPFVQPPALPSDSDELKMPSVASEKNRINPYLNLTNYTETKDPGFCVLCERQVAQIYNHKKWSHSTSGLYAYSIFSSCPEPKTICAPAGVEAGNEVSQCQTCKGIFYNHRVDKRNHNCIAFPDVKSIDQGNGSEYCLLCQLQCENVEQHWQQVHKSNKSYQIGQLFETKIKTLYPLNIAREELIYEFCSSDNESCETCDLLTFKTRLRRMCAGSRI</sequence>
<accession>A0A8S1E094</accession>
<proteinExistence type="predicted"/>
<evidence type="ECO:0000313" key="2">
    <source>
        <dbReference type="EMBL" id="CAB3386235.1"/>
    </source>
</evidence>
<comment type="caution">
    <text evidence="2">The sequence shown here is derived from an EMBL/GenBank/DDBJ whole genome shotgun (WGS) entry which is preliminary data.</text>
</comment>
<keyword evidence="3" id="KW-1185">Reference proteome</keyword>
<evidence type="ECO:0000313" key="3">
    <source>
        <dbReference type="Proteomes" id="UP000494165"/>
    </source>
</evidence>
<gene>
    <name evidence="2" type="ORF">CLODIP_2_CD02844</name>
</gene>
<feature type="compositionally biased region" description="Polar residues" evidence="1">
    <location>
        <begin position="1"/>
        <end position="14"/>
    </location>
</feature>
<evidence type="ECO:0000256" key="1">
    <source>
        <dbReference type="SAM" id="MobiDB-lite"/>
    </source>
</evidence>
<dbReference type="AlphaFoldDB" id="A0A8S1E094"/>
<reference evidence="2 3" key="1">
    <citation type="submission" date="2020-04" db="EMBL/GenBank/DDBJ databases">
        <authorList>
            <person name="Alioto T."/>
            <person name="Alioto T."/>
            <person name="Gomez Garrido J."/>
        </authorList>
    </citation>
    <scope>NUCLEOTIDE SEQUENCE [LARGE SCALE GENOMIC DNA]</scope>
</reference>
<name>A0A8S1E094_9INSE</name>
<dbReference type="Proteomes" id="UP000494165">
    <property type="component" value="Unassembled WGS sequence"/>
</dbReference>
<organism evidence="2 3">
    <name type="scientific">Cloeon dipterum</name>
    <dbReference type="NCBI Taxonomy" id="197152"/>
    <lineage>
        <taxon>Eukaryota</taxon>
        <taxon>Metazoa</taxon>
        <taxon>Ecdysozoa</taxon>
        <taxon>Arthropoda</taxon>
        <taxon>Hexapoda</taxon>
        <taxon>Insecta</taxon>
        <taxon>Pterygota</taxon>
        <taxon>Palaeoptera</taxon>
        <taxon>Ephemeroptera</taxon>
        <taxon>Pisciforma</taxon>
        <taxon>Baetidae</taxon>
        <taxon>Cloeon</taxon>
    </lineage>
</organism>
<feature type="region of interest" description="Disordered" evidence="1">
    <location>
        <begin position="1"/>
        <end position="56"/>
    </location>
</feature>